<dbReference type="EMBL" id="CP060717">
    <property type="protein sequence ID" value="QNN65711.1"/>
    <property type="molecule type" value="Genomic_DNA"/>
</dbReference>
<dbReference type="InterPro" id="IPR027417">
    <property type="entry name" value="P-loop_NTPase"/>
</dbReference>
<evidence type="ECO:0000313" key="2">
    <source>
        <dbReference type="Proteomes" id="UP000515955"/>
    </source>
</evidence>
<dbReference type="Proteomes" id="UP000515955">
    <property type="component" value="Chromosome"/>
</dbReference>
<sequence>MNGQDARYDYRLFGLRIRSDRRLPELVTADELGKPDVMVTSMAARGAVSEQPPTIEQGAVVFAVEGVARYAIAGGQSVSMEVVEGADARDVRMYLLGSALGFLMQQRGVLPIHANAVVIDGRAVLFMGGSGEGKSTLASWFHQCGMEVLADDVAAISFDACGRPVVHAGLARLRLWDDALEATGRTASDYQRSFAGDEQRTKYDVPLEGASTDRSYPVAAIYELRAGEMIEVERLRGSAAFERLVANIYRGAFLAKTDPTSRYWISSTRLVEAVPVFAAHRPWSLDRFDDSAEAILAHARSITA</sequence>
<evidence type="ECO:0008006" key="3">
    <source>
        <dbReference type="Google" id="ProtNLM"/>
    </source>
</evidence>
<dbReference type="RefSeq" id="WP_187542696.1">
    <property type="nucleotide sequence ID" value="NZ_CP060717.1"/>
</dbReference>
<proteinExistence type="predicted"/>
<accession>A0A7G9SCY6</accession>
<dbReference type="AlphaFoldDB" id="A0A7G9SCY6"/>
<dbReference type="Gene3D" id="3.40.50.300">
    <property type="entry name" value="P-loop containing nucleotide triphosphate hydrolases"/>
    <property type="match status" value="1"/>
</dbReference>
<keyword evidence="2" id="KW-1185">Reference proteome</keyword>
<organism evidence="1 2">
    <name type="scientific">Sphingomonas rhizophila</name>
    <dbReference type="NCBI Taxonomy" id="2071607"/>
    <lineage>
        <taxon>Bacteria</taxon>
        <taxon>Pseudomonadati</taxon>
        <taxon>Pseudomonadota</taxon>
        <taxon>Alphaproteobacteria</taxon>
        <taxon>Sphingomonadales</taxon>
        <taxon>Sphingomonadaceae</taxon>
        <taxon>Sphingomonas</taxon>
    </lineage>
</organism>
<evidence type="ECO:0000313" key="1">
    <source>
        <dbReference type="EMBL" id="QNN65711.1"/>
    </source>
</evidence>
<protein>
    <recommendedName>
        <fullName evidence="3">Serine kinase</fullName>
    </recommendedName>
</protein>
<gene>
    <name evidence="1" type="ORF">H9L12_03895</name>
</gene>
<name>A0A7G9SCY6_9SPHN</name>
<dbReference type="KEGG" id="srhi:H9L12_03895"/>
<dbReference type="SUPFAM" id="SSF53795">
    <property type="entry name" value="PEP carboxykinase-like"/>
    <property type="match status" value="1"/>
</dbReference>
<reference evidence="1 2" key="1">
    <citation type="submission" date="2020-08" db="EMBL/GenBank/DDBJ databases">
        <title>Genome sequence of Sphingomonas rhizophila KACC 19189T.</title>
        <authorList>
            <person name="Hyun D.-W."/>
            <person name="Bae J.-W."/>
        </authorList>
    </citation>
    <scope>NUCLEOTIDE SEQUENCE [LARGE SCALE GENOMIC DNA]</scope>
    <source>
        <strain evidence="1 2">KACC 19189</strain>
    </source>
</reference>